<dbReference type="Proteomes" id="UP000774570">
    <property type="component" value="Unassembled WGS sequence"/>
</dbReference>
<evidence type="ECO:0000256" key="1">
    <source>
        <dbReference type="ARBA" id="ARBA00022679"/>
    </source>
</evidence>
<evidence type="ECO:0000313" key="7">
    <source>
        <dbReference type="EMBL" id="MBW8482959.1"/>
    </source>
</evidence>
<dbReference type="InterPro" id="IPR011712">
    <property type="entry name" value="Sig_transdc_His_kin_sub3_dim/P"/>
</dbReference>
<dbReference type="GO" id="GO:0016301">
    <property type="term" value="F:kinase activity"/>
    <property type="evidence" value="ECO:0007669"/>
    <property type="project" value="UniProtKB-KW"/>
</dbReference>
<evidence type="ECO:0000256" key="4">
    <source>
        <dbReference type="SAM" id="Phobius"/>
    </source>
</evidence>
<dbReference type="InterPro" id="IPR050482">
    <property type="entry name" value="Sensor_HK_TwoCompSys"/>
</dbReference>
<dbReference type="Gene3D" id="1.20.5.1930">
    <property type="match status" value="1"/>
</dbReference>
<dbReference type="PANTHER" id="PTHR24421">
    <property type="entry name" value="NITRATE/NITRITE SENSOR PROTEIN NARX-RELATED"/>
    <property type="match status" value="1"/>
</dbReference>
<evidence type="ECO:0000313" key="8">
    <source>
        <dbReference type="Proteomes" id="UP000774570"/>
    </source>
</evidence>
<dbReference type="Gene3D" id="3.30.565.10">
    <property type="entry name" value="Histidine kinase-like ATPase, C-terminal domain"/>
    <property type="match status" value="1"/>
</dbReference>
<comment type="caution">
    <text evidence="7">The sequence shown here is derived from an EMBL/GenBank/DDBJ whole genome shotgun (WGS) entry which is preliminary data.</text>
</comment>
<sequence>MHAVTLADAEDGDGPGAPSYHPDVMSFLLNQGDAGRSRHRRAFWAVFGLVYLVPLVRTASGYHGARLPLAFLGIAAFVALYVATPLSMESWARPAGRRTWVLYGAFAAVCAVLPPAFGADWNGMPIYLAVISAMVLPFRWVPAGVAGATLLVAAQALAAGLSRSALTTLAVSALSVGLFMFGFRHARTLVQQLQDERAKTARLAAVEERLRIARDLHDLLGHSLSLIVLKSELARRVGERDPARTLAEVGDIETVARTALADVREAISGYRRRSLAEEIDGARAVLAAAGVEAAVRTAGPDLPDEVDALFGWAVREAVTNVVRHARAGRCTVEVRRDGGDAVLEVRDDGAGGAASPGNGLTGLAERAAEAGGSATAGPGPQGGFRVIVRAPLARPAVPVESTP</sequence>
<feature type="transmembrane region" description="Helical" evidence="4">
    <location>
        <begin position="100"/>
        <end position="119"/>
    </location>
</feature>
<dbReference type="EMBL" id="JAIBOA010000006">
    <property type="protein sequence ID" value="MBW8482959.1"/>
    <property type="molecule type" value="Genomic_DNA"/>
</dbReference>
<keyword evidence="8" id="KW-1185">Reference proteome</keyword>
<dbReference type="Pfam" id="PF02518">
    <property type="entry name" value="HATPase_c"/>
    <property type="match status" value="1"/>
</dbReference>
<reference evidence="7 8" key="1">
    <citation type="submission" date="2021-07" db="EMBL/GenBank/DDBJ databases">
        <title>Actinomadura sp. PM05-2 isolated from lichen.</title>
        <authorList>
            <person name="Somphong A."/>
            <person name="Phongsopitanun W."/>
            <person name="Tanasupawat S."/>
            <person name="Peongsungnone V."/>
        </authorList>
    </citation>
    <scope>NUCLEOTIDE SEQUENCE [LARGE SCALE GENOMIC DNA]</scope>
    <source>
        <strain evidence="7 8">PM05-2</strain>
    </source>
</reference>
<feature type="transmembrane region" description="Helical" evidence="4">
    <location>
        <begin position="69"/>
        <end position="88"/>
    </location>
</feature>
<keyword evidence="1" id="KW-0808">Transferase</keyword>
<dbReference type="Pfam" id="PF07730">
    <property type="entry name" value="HisKA_3"/>
    <property type="match status" value="1"/>
</dbReference>
<keyword evidence="4" id="KW-0812">Transmembrane</keyword>
<gene>
    <name evidence="7" type="ORF">K1Y72_11310</name>
</gene>
<dbReference type="RefSeq" id="WP_220165860.1">
    <property type="nucleotide sequence ID" value="NZ_JAIBOA010000006.1"/>
</dbReference>
<feature type="transmembrane region" description="Helical" evidence="4">
    <location>
        <begin position="125"/>
        <end position="153"/>
    </location>
</feature>
<feature type="domain" description="Histidine kinase/HSP90-like ATPase" evidence="5">
    <location>
        <begin position="313"/>
        <end position="393"/>
    </location>
</feature>
<name>A0ABS7FRD0_9ACTN</name>
<keyword evidence="4" id="KW-1133">Transmembrane helix</keyword>
<dbReference type="SUPFAM" id="SSF55874">
    <property type="entry name" value="ATPase domain of HSP90 chaperone/DNA topoisomerase II/histidine kinase"/>
    <property type="match status" value="1"/>
</dbReference>
<evidence type="ECO:0000259" key="5">
    <source>
        <dbReference type="Pfam" id="PF02518"/>
    </source>
</evidence>
<protein>
    <submittedName>
        <fullName evidence="7">Sensor histidine kinase</fullName>
    </submittedName>
</protein>
<accession>A0ABS7FRD0</accession>
<keyword evidence="4" id="KW-0472">Membrane</keyword>
<organism evidence="7 8">
    <name type="scientific">Actinomadura parmotrematis</name>
    <dbReference type="NCBI Taxonomy" id="2864039"/>
    <lineage>
        <taxon>Bacteria</taxon>
        <taxon>Bacillati</taxon>
        <taxon>Actinomycetota</taxon>
        <taxon>Actinomycetes</taxon>
        <taxon>Streptosporangiales</taxon>
        <taxon>Thermomonosporaceae</taxon>
        <taxon>Actinomadura</taxon>
    </lineage>
</organism>
<proteinExistence type="predicted"/>
<feature type="domain" description="Signal transduction histidine kinase subgroup 3 dimerisation and phosphoacceptor" evidence="6">
    <location>
        <begin position="208"/>
        <end position="273"/>
    </location>
</feature>
<feature type="transmembrane region" description="Helical" evidence="4">
    <location>
        <begin position="165"/>
        <end position="183"/>
    </location>
</feature>
<dbReference type="InterPro" id="IPR036890">
    <property type="entry name" value="HATPase_C_sf"/>
</dbReference>
<dbReference type="InterPro" id="IPR003594">
    <property type="entry name" value="HATPase_dom"/>
</dbReference>
<evidence type="ECO:0000256" key="3">
    <source>
        <dbReference type="ARBA" id="ARBA00023012"/>
    </source>
</evidence>
<dbReference type="PANTHER" id="PTHR24421:SF63">
    <property type="entry name" value="SENSOR HISTIDINE KINASE DESK"/>
    <property type="match status" value="1"/>
</dbReference>
<evidence type="ECO:0000259" key="6">
    <source>
        <dbReference type="Pfam" id="PF07730"/>
    </source>
</evidence>
<feature type="transmembrane region" description="Helical" evidence="4">
    <location>
        <begin position="42"/>
        <end position="63"/>
    </location>
</feature>
<dbReference type="CDD" id="cd16917">
    <property type="entry name" value="HATPase_UhpB-NarQ-NarX-like"/>
    <property type="match status" value="1"/>
</dbReference>
<keyword evidence="3" id="KW-0902">Two-component regulatory system</keyword>
<evidence type="ECO:0000256" key="2">
    <source>
        <dbReference type="ARBA" id="ARBA00022777"/>
    </source>
</evidence>
<keyword evidence="2 7" id="KW-0418">Kinase</keyword>